<protein>
    <submittedName>
        <fullName evidence="5">Related to threonine deaminase</fullName>
    </submittedName>
</protein>
<name>Q6ANF7_DESPS</name>
<dbReference type="NCBIfam" id="TIGR03528">
    <property type="entry name" value="2_3_DAP_am_ly"/>
    <property type="match status" value="1"/>
</dbReference>
<dbReference type="NCBIfam" id="NF006058">
    <property type="entry name" value="PRK08206.1"/>
    <property type="match status" value="1"/>
</dbReference>
<dbReference type="EMBL" id="CR522870">
    <property type="protein sequence ID" value="CAG36117.1"/>
    <property type="molecule type" value="Genomic_DNA"/>
</dbReference>
<comment type="cofactor">
    <cofactor evidence="1">
        <name>pyridoxal 5'-phosphate</name>
        <dbReference type="ChEBI" id="CHEBI:597326"/>
    </cofactor>
</comment>
<reference evidence="6" key="1">
    <citation type="journal article" date="2004" name="Environ. Microbiol.">
        <title>The genome of Desulfotalea psychrophila, a sulfate-reducing bacterium from permanently cold Arctic sediments.</title>
        <authorList>
            <person name="Rabus R."/>
            <person name="Ruepp A."/>
            <person name="Frickey T."/>
            <person name="Rattei T."/>
            <person name="Fartmann B."/>
            <person name="Stark M."/>
            <person name="Bauer M."/>
            <person name="Zibat A."/>
            <person name="Lombardot T."/>
            <person name="Becker I."/>
            <person name="Amann J."/>
            <person name="Gellner K."/>
            <person name="Teeling H."/>
            <person name="Leuschner W.D."/>
            <person name="Gloeckner F.-O."/>
            <person name="Lupas A.N."/>
            <person name="Amann R."/>
            <person name="Klenk H.-P."/>
        </authorList>
    </citation>
    <scope>NUCLEOTIDE SEQUENCE [LARGE SCALE GENOMIC DNA]</scope>
    <source>
        <strain evidence="6">DSM 12343 / LSv54</strain>
    </source>
</reference>
<keyword evidence="3" id="KW-0472">Membrane</keyword>
<dbReference type="STRING" id="177439.DP1388"/>
<dbReference type="GO" id="GO:0030170">
    <property type="term" value="F:pyridoxal phosphate binding"/>
    <property type="evidence" value="ECO:0007669"/>
    <property type="project" value="InterPro"/>
</dbReference>
<accession>Q6ANF7</accession>
<evidence type="ECO:0000313" key="5">
    <source>
        <dbReference type="EMBL" id="CAG36117.1"/>
    </source>
</evidence>
<dbReference type="HOGENOM" id="CLU_021802_8_0_7"/>
<evidence type="ECO:0000313" key="6">
    <source>
        <dbReference type="Proteomes" id="UP000000602"/>
    </source>
</evidence>
<feature type="transmembrane region" description="Helical" evidence="3">
    <location>
        <begin position="232"/>
        <end position="253"/>
    </location>
</feature>
<proteinExistence type="predicted"/>
<dbReference type="Gene3D" id="3.40.50.1100">
    <property type="match status" value="2"/>
</dbReference>
<keyword evidence="3" id="KW-1133">Transmembrane helix</keyword>
<keyword evidence="6" id="KW-1185">Reference proteome</keyword>
<dbReference type="Pfam" id="PF00291">
    <property type="entry name" value="PALP"/>
    <property type="match status" value="1"/>
</dbReference>
<dbReference type="PANTHER" id="PTHR42937:SF1">
    <property type="entry name" value="DIAMINOPROPIONATE AMMONIA-LYASE"/>
    <property type="match status" value="1"/>
</dbReference>
<evidence type="ECO:0000256" key="2">
    <source>
        <dbReference type="ARBA" id="ARBA00022898"/>
    </source>
</evidence>
<sequence length="403" mass="43779">MSSVRIKFNENPIAPLKGTEVSLLSKEVAEKVRDFHQTFPSYQPTPLAKLDQLAEHLGLGSILIKDESYRFGLNAFKVLGGSYAVGKILAEMLGKDISEVSCSDLSSKETSDKIGDITFASTTDGNHGRGLAWAAKEFNKKAIIYMPKGSAPIRRDNIQALGSDCTITELNYDDCVRMAWDKAQQEGWITVQDTAWDGYEDIPNTIMQGYTTLALEALEQMQAQGIERPTHVLLQAGVGCFAGAMIGFFMSAFGKDCPKFIIVEPDAANCFYVSACANDGKPHTVEGDLLTLMAGLACGEPNKTSWEMLRDYPVAYASCSDDIAATGMRVLGAPIKGDPQVTSGESGAATTGFLHWVMTSEEGKEAREKLGLDLNAQVLCISTEGDTSPELYRDVLWHGRDNL</sequence>
<evidence type="ECO:0000256" key="1">
    <source>
        <dbReference type="ARBA" id="ARBA00001933"/>
    </source>
</evidence>
<evidence type="ECO:0000259" key="4">
    <source>
        <dbReference type="Pfam" id="PF00291"/>
    </source>
</evidence>
<dbReference type="InterPro" id="IPR019871">
    <property type="entry name" value="DiNH2propionate_NH3-lyase_sub"/>
</dbReference>
<organism evidence="5 6">
    <name type="scientific">Desulfotalea psychrophila (strain LSv54 / DSM 12343)</name>
    <dbReference type="NCBI Taxonomy" id="177439"/>
    <lineage>
        <taxon>Bacteria</taxon>
        <taxon>Pseudomonadati</taxon>
        <taxon>Thermodesulfobacteriota</taxon>
        <taxon>Desulfobulbia</taxon>
        <taxon>Desulfobulbales</taxon>
        <taxon>Desulfocapsaceae</taxon>
        <taxon>Desulfotalea</taxon>
    </lineage>
</organism>
<dbReference type="InterPro" id="IPR036052">
    <property type="entry name" value="TrpB-like_PALP_sf"/>
</dbReference>
<dbReference type="eggNOG" id="COG1171">
    <property type="taxonomic scope" value="Bacteria"/>
</dbReference>
<evidence type="ECO:0000256" key="3">
    <source>
        <dbReference type="SAM" id="Phobius"/>
    </source>
</evidence>
<dbReference type="KEGG" id="dps:DP1388"/>
<keyword evidence="3" id="KW-0812">Transmembrane</keyword>
<dbReference type="PANTHER" id="PTHR42937">
    <property type="match status" value="1"/>
</dbReference>
<dbReference type="CDD" id="cd00640">
    <property type="entry name" value="Trp-synth-beta_II"/>
    <property type="match status" value="1"/>
</dbReference>
<dbReference type="NCBIfam" id="TIGR01747">
    <property type="entry name" value="diampropi_NH3ly"/>
    <property type="match status" value="1"/>
</dbReference>
<dbReference type="InterPro" id="IPR010081">
    <property type="entry name" value="DiNH2opropionate_NH3_lyase"/>
</dbReference>
<dbReference type="InterPro" id="IPR001926">
    <property type="entry name" value="TrpB-like_PALP"/>
</dbReference>
<dbReference type="GO" id="GO:0008838">
    <property type="term" value="F:diaminopropionate ammonia-lyase activity"/>
    <property type="evidence" value="ECO:0007669"/>
    <property type="project" value="InterPro"/>
</dbReference>
<feature type="domain" description="Tryptophan synthase beta chain-like PALP" evidence="4">
    <location>
        <begin position="41"/>
        <end position="332"/>
    </location>
</feature>
<dbReference type="AlphaFoldDB" id="Q6ANF7"/>
<keyword evidence="2" id="KW-0663">Pyridoxal phosphate</keyword>
<dbReference type="SUPFAM" id="SSF53686">
    <property type="entry name" value="Tryptophan synthase beta subunit-like PLP-dependent enzymes"/>
    <property type="match status" value="1"/>
</dbReference>
<gene>
    <name evidence="5" type="ordered locus">DP1388</name>
</gene>
<dbReference type="RefSeq" id="WP_011188629.1">
    <property type="nucleotide sequence ID" value="NC_006138.1"/>
</dbReference>
<dbReference type="Proteomes" id="UP000000602">
    <property type="component" value="Chromosome"/>
</dbReference>